<dbReference type="SMART" id="SM00382">
    <property type="entry name" value="AAA"/>
    <property type="match status" value="2"/>
</dbReference>
<dbReference type="PROSITE" id="PS00211">
    <property type="entry name" value="ABC_TRANSPORTER_1"/>
    <property type="match status" value="1"/>
</dbReference>
<feature type="domain" description="ABC transporter" evidence="12">
    <location>
        <begin position="1330"/>
        <end position="1567"/>
    </location>
</feature>
<feature type="transmembrane region" description="Helical" evidence="11">
    <location>
        <begin position="296"/>
        <end position="316"/>
    </location>
</feature>
<feature type="region of interest" description="Disordered" evidence="10">
    <location>
        <begin position="388"/>
        <end position="481"/>
    </location>
</feature>
<feature type="coiled-coil region" evidence="9">
    <location>
        <begin position="941"/>
        <end position="968"/>
    </location>
</feature>
<dbReference type="GO" id="GO:0016020">
    <property type="term" value="C:membrane"/>
    <property type="evidence" value="ECO:0007669"/>
    <property type="project" value="UniProtKB-SubCell"/>
</dbReference>
<evidence type="ECO:0000256" key="6">
    <source>
        <dbReference type="ARBA" id="ARBA00022840"/>
    </source>
</evidence>
<feature type="transmembrane region" description="Helical" evidence="11">
    <location>
        <begin position="119"/>
        <end position="137"/>
    </location>
</feature>
<feature type="transmembrane region" description="Helical" evidence="11">
    <location>
        <begin position="1011"/>
        <end position="1033"/>
    </location>
</feature>
<evidence type="ECO:0000256" key="11">
    <source>
        <dbReference type="SAM" id="Phobius"/>
    </source>
</evidence>
<dbReference type="CDD" id="cd18596">
    <property type="entry name" value="ABC_6TM_VMR1_D1_like"/>
    <property type="match status" value="1"/>
</dbReference>
<dbReference type="PROSITE" id="PS50893">
    <property type="entry name" value="ABC_TRANSPORTER_2"/>
    <property type="match status" value="2"/>
</dbReference>
<evidence type="ECO:0000256" key="5">
    <source>
        <dbReference type="ARBA" id="ARBA00022741"/>
    </source>
</evidence>
<dbReference type="PANTHER" id="PTHR24223:SF356">
    <property type="entry name" value="ATP-BINDING CASSETTE TRANSPORTER ABC4"/>
    <property type="match status" value="1"/>
</dbReference>
<evidence type="ECO:0000259" key="12">
    <source>
        <dbReference type="PROSITE" id="PS50893"/>
    </source>
</evidence>
<reference evidence="14" key="1">
    <citation type="submission" date="2023-11" db="EMBL/GenBank/DDBJ databases">
        <authorList>
            <person name="De Vega J J."/>
            <person name="De Vega J J."/>
        </authorList>
    </citation>
    <scope>NUCLEOTIDE SEQUENCE</scope>
</reference>
<evidence type="ECO:0000313" key="15">
    <source>
        <dbReference type="Proteomes" id="UP001295794"/>
    </source>
</evidence>
<dbReference type="GO" id="GO:0140359">
    <property type="term" value="F:ABC-type transporter activity"/>
    <property type="evidence" value="ECO:0007669"/>
    <property type="project" value="InterPro"/>
</dbReference>
<sequence length="1583" mass="173347">MDFGLTSQAVLGFNAWASDVQSVGHLRLGSNDLKADPTLLVPGIATCFSVLLFVIQGLGSIPFVHRLLVRAGISSDEPVADAPGIGTGAILRFRIARLVGCFALLGLSIYAAVEGIEGALVAAVAYGYCTILSALSVNPRRSRSAVVGHVNLVILASLAVYVYRDIVPLATFTLDPRDADSPILWATITLLFATGVVIPLFTPRQYIPVDPLNPHTELNPEETASIISHAFFFFLDGIIFLAYRQGKLDEPQLYALRDSDASEYLTRKSFKYLDSYMGKARGHIFFGLMRVFGARFIVLGCLLLVRVLMALSGPYAMNHLLLFIEKGGQDEPVKPWVWILLIFLGPVVASVAMQTYVFINTRSLVQAEAILTQLVFTHSLRIRMKAEIETQQESAPTSTSETPRTVSRTESHEEDDENNVPPATSENAEGEDAQSSTVHGGSASVKSGKSAAPSKAPSKADSHSTAATAPAADKPKSGGSLVGKINNLVTTDLDNIVDSRDLLNLFLSIPLQITLGIWFLHSLLGWSVWVGVASILLMVPLPGYMAKMVQSVQKERLKRTDDRVTGVSEAVNSLRMVKLFGWEERMKERIDEKRVDELGWIRKRRFLDMASNIVNVLIPIVTMVATYSTYTLIMKQPLNASKVFSSMTVFDLLRDNIAQITGWLNNLMSGKVSLDRMNDFLKNTELLDSFDEKKVEARALINTGGSEEIGFRRATFSWQSESDGSLTRSSRHFSLKFDNEIIFKRGKINLVVGPTGSGKTSLLMALLGEMHYLPSSPDSWYNLPRSGGVAYAAQESWVLNETIRDNIVFNTPFDEERYRQVVHQCALEQDLALFQAGDKTEVGEKGLTLSGGQKARLTLARAVYSDASILLLDDVLAALDVHTSQWIVEKCFAGPLIQNRTVILVTHNVALTRHIADYVCTFSSDGRISGQGTASEILTRGGALESQIRKEEKAIAKAEENVDGTEAETKPAAAAPVAGKLIVAEEVQMGHVSSASLLMYFKAMGGNHATVFWIVFTLGLVLNQIFTAVRTWWLGYWARQYDDRPASDVDVVLNLGIFVVIVLITVLTILVAFFALVFGQVRASRVIHKKLVDSVLRAPLRWLDVTPTSRIIARVTKDVRAIDDSLPNLFMPLASMVISMIVKFGVVVLYTPVFLFPGLAVAGAGAYLGQIYMAGQLSVKRLMSNARAPVLAHFGAAVSGLVSIRAFGAESKFKSETLIRIDRYTRAARSFYNLNRWISVRVDFLGSLFLATLAAYLVYGKHTNAGDTGFLINMAITFTQMLLWAVRIFNDFEVQGNSLERIQDYIDIEHEKSPTSAGVPPAYWPASGDLRVENLSARYSLTGPDVLHNISFTVKPGERIGIVGRTGSGKSSLTLSLLQCIPTDGKVYYDGIDTSTLNLDALRSSITIIPQVPELLSGTVRSNLDPFGQYDDLELNYALRAAGLFALQDELDEGRITLDSAVAVGGGNLSVGQRQIFALARAIVRKSKVLILDEATSAIDYKTDAIIQNSLRQELHNDVSLITVAHRLQTIMDADKIMVLDAGNIAEFDSPKELLKIPDGKLRALVEESGERDALYAMAGADI</sequence>
<comment type="subcellular location">
    <subcellularLocation>
        <location evidence="1">Membrane</location>
        <topology evidence="1">Multi-pass membrane protein</topology>
    </subcellularLocation>
</comment>
<keyword evidence="2" id="KW-0813">Transport</keyword>
<keyword evidence="6" id="KW-0067">ATP-binding</keyword>
<evidence type="ECO:0000256" key="3">
    <source>
        <dbReference type="ARBA" id="ARBA00022692"/>
    </source>
</evidence>
<keyword evidence="4" id="KW-0677">Repeat</keyword>
<dbReference type="PROSITE" id="PS50929">
    <property type="entry name" value="ABC_TM1F"/>
    <property type="match status" value="2"/>
</dbReference>
<feature type="transmembrane region" description="Helical" evidence="11">
    <location>
        <begin position="1186"/>
        <end position="1208"/>
    </location>
</feature>
<feature type="compositionally biased region" description="Polar residues" evidence="10">
    <location>
        <begin position="389"/>
        <end position="408"/>
    </location>
</feature>
<evidence type="ECO:0000256" key="8">
    <source>
        <dbReference type="ARBA" id="ARBA00023136"/>
    </source>
</evidence>
<gene>
    <name evidence="14" type="ORF">MYCIT1_LOCUS14932</name>
</gene>
<keyword evidence="15" id="KW-1185">Reference proteome</keyword>
<dbReference type="Gene3D" id="3.40.50.300">
    <property type="entry name" value="P-loop containing nucleotide triphosphate hydrolases"/>
    <property type="match status" value="2"/>
</dbReference>
<evidence type="ECO:0000256" key="2">
    <source>
        <dbReference type="ARBA" id="ARBA00022448"/>
    </source>
</evidence>
<evidence type="ECO:0000256" key="9">
    <source>
        <dbReference type="SAM" id="Coils"/>
    </source>
</evidence>
<evidence type="ECO:0008006" key="16">
    <source>
        <dbReference type="Google" id="ProtNLM"/>
    </source>
</evidence>
<dbReference type="SUPFAM" id="SSF52540">
    <property type="entry name" value="P-loop containing nucleoside triphosphate hydrolases"/>
    <property type="match status" value="2"/>
</dbReference>
<evidence type="ECO:0000259" key="13">
    <source>
        <dbReference type="PROSITE" id="PS50929"/>
    </source>
</evidence>
<feature type="transmembrane region" description="Helical" evidence="11">
    <location>
        <begin position="502"/>
        <end position="520"/>
    </location>
</feature>
<feature type="transmembrane region" description="Helical" evidence="11">
    <location>
        <begin position="1238"/>
        <end position="1258"/>
    </location>
</feature>
<evidence type="ECO:0000256" key="1">
    <source>
        <dbReference type="ARBA" id="ARBA00004141"/>
    </source>
</evidence>
<dbReference type="CDD" id="cd03244">
    <property type="entry name" value="ABCC_MRP_domain2"/>
    <property type="match status" value="1"/>
</dbReference>
<keyword evidence="7 11" id="KW-1133">Transmembrane helix</keyword>
<comment type="caution">
    <text evidence="14">The sequence shown here is derived from an EMBL/GenBank/DDBJ whole genome shotgun (WGS) entry which is preliminary data.</text>
</comment>
<dbReference type="FunFam" id="1.20.1560.10:FF:000013">
    <property type="entry name" value="ABC transporter C family member 2"/>
    <property type="match status" value="1"/>
</dbReference>
<dbReference type="Pfam" id="PF00005">
    <property type="entry name" value="ABC_tran"/>
    <property type="match status" value="2"/>
</dbReference>
<protein>
    <recommendedName>
        <fullName evidence="16">ATP-binding cassette transporter</fullName>
    </recommendedName>
</protein>
<dbReference type="InterPro" id="IPR011527">
    <property type="entry name" value="ABC1_TM_dom"/>
</dbReference>
<feature type="transmembrane region" description="Helical" evidence="11">
    <location>
        <begin position="144"/>
        <end position="163"/>
    </location>
</feature>
<dbReference type="SUPFAM" id="SSF90123">
    <property type="entry name" value="ABC transporter transmembrane region"/>
    <property type="match status" value="2"/>
</dbReference>
<dbReference type="PANTHER" id="PTHR24223">
    <property type="entry name" value="ATP-BINDING CASSETTE SUB-FAMILY C"/>
    <property type="match status" value="1"/>
</dbReference>
<feature type="compositionally biased region" description="Polar residues" evidence="10">
    <location>
        <begin position="421"/>
        <end position="437"/>
    </location>
</feature>
<dbReference type="Proteomes" id="UP001295794">
    <property type="component" value="Unassembled WGS sequence"/>
</dbReference>
<feature type="transmembrane region" description="Helical" evidence="11">
    <location>
        <begin position="1053"/>
        <end position="1079"/>
    </location>
</feature>
<keyword evidence="8 11" id="KW-0472">Membrane</keyword>
<dbReference type="Gene3D" id="1.20.1560.10">
    <property type="entry name" value="ABC transporter type 1, transmembrane domain"/>
    <property type="match status" value="2"/>
</dbReference>
<feature type="domain" description="ABC transmembrane type-1" evidence="13">
    <location>
        <begin position="1014"/>
        <end position="1293"/>
    </location>
</feature>
<dbReference type="InterPro" id="IPR027417">
    <property type="entry name" value="P-loop_NTPase"/>
</dbReference>
<dbReference type="InterPro" id="IPR003593">
    <property type="entry name" value="AAA+_ATPase"/>
</dbReference>
<feature type="compositionally biased region" description="Low complexity" evidence="10">
    <location>
        <begin position="438"/>
        <end position="472"/>
    </location>
</feature>
<feature type="transmembrane region" description="Helical" evidence="11">
    <location>
        <begin position="1154"/>
        <end position="1174"/>
    </location>
</feature>
<keyword evidence="3 11" id="KW-0812">Transmembrane</keyword>
<feature type="domain" description="ABC transporter" evidence="12">
    <location>
        <begin position="721"/>
        <end position="950"/>
    </location>
</feature>
<evidence type="ECO:0000256" key="10">
    <source>
        <dbReference type="SAM" id="MobiDB-lite"/>
    </source>
</evidence>
<feature type="transmembrane region" description="Helical" evidence="11">
    <location>
        <begin position="526"/>
        <end position="546"/>
    </location>
</feature>
<evidence type="ECO:0000313" key="14">
    <source>
        <dbReference type="EMBL" id="CAK5270482.1"/>
    </source>
</evidence>
<evidence type="ECO:0000256" key="7">
    <source>
        <dbReference type="ARBA" id="ARBA00022989"/>
    </source>
</evidence>
<feature type="transmembrane region" description="Helical" evidence="11">
    <location>
        <begin position="41"/>
        <end position="64"/>
    </location>
</feature>
<dbReference type="CDD" id="cd18604">
    <property type="entry name" value="ABC_6TM_VMR1_D2_like"/>
    <property type="match status" value="1"/>
</dbReference>
<organism evidence="14 15">
    <name type="scientific">Mycena citricolor</name>
    <dbReference type="NCBI Taxonomy" id="2018698"/>
    <lineage>
        <taxon>Eukaryota</taxon>
        <taxon>Fungi</taxon>
        <taxon>Dikarya</taxon>
        <taxon>Basidiomycota</taxon>
        <taxon>Agaricomycotina</taxon>
        <taxon>Agaricomycetes</taxon>
        <taxon>Agaricomycetidae</taxon>
        <taxon>Agaricales</taxon>
        <taxon>Marasmiineae</taxon>
        <taxon>Mycenaceae</taxon>
        <taxon>Mycena</taxon>
    </lineage>
</organism>
<proteinExistence type="predicted"/>
<feature type="transmembrane region" description="Helical" evidence="11">
    <location>
        <begin position="1270"/>
        <end position="1289"/>
    </location>
</feature>
<dbReference type="InterPro" id="IPR050173">
    <property type="entry name" value="ABC_transporter_C-like"/>
</dbReference>
<dbReference type="CDD" id="cd03250">
    <property type="entry name" value="ABCC_MRP_domain1"/>
    <property type="match status" value="1"/>
</dbReference>
<dbReference type="InterPro" id="IPR036640">
    <property type="entry name" value="ABC1_TM_sf"/>
</dbReference>
<dbReference type="Pfam" id="PF00664">
    <property type="entry name" value="ABC_membrane"/>
    <property type="match status" value="2"/>
</dbReference>
<dbReference type="FunFam" id="3.40.50.300:FF:000838">
    <property type="entry name" value="ABC multidrug transporter (Eurofung)"/>
    <property type="match status" value="1"/>
</dbReference>
<name>A0AAD2HAH9_9AGAR</name>
<feature type="transmembrane region" description="Helical" evidence="11">
    <location>
        <begin position="1129"/>
        <end position="1148"/>
    </location>
</feature>
<dbReference type="GO" id="GO:0016887">
    <property type="term" value="F:ATP hydrolysis activity"/>
    <property type="evidence" value="ECO:0007669"/>
    <property type="project" value="InterPro"/>
</dbReference>
<dbReference type="InterPro" id="IPR003439">
    <property type="entry name" value="ABC_transporter-like_ATP-bd"/>
</dbReference>
<dbReference type="EMBL" id="CAVNYO010000167">
    <property type="protein sequence ID" value="CAK5270482.1"/>
    <property type="molecule type" value="Genomic_DNA"/>
</dbReference>
<keyword evidence="9" id="KW-0175">Coiled coil</keyword>
<evidence type="ECO:0000256" key="4">
    <source>
        <dbReference type="ARBA" id="ARBA00022737"/>
    </source>
</evidence>
<accession>A0AAD2HAH9</accession>
<feature type="domain" description="ABC transmembrane type-1" evidence="13">
    <location>
        <begin position="297"/>
        <end position="669"/>
    </location>
</feature>
<dbReference type="GO" id="GO:0005524">
    <property type="term" value="F:ATP binding"/>
    <property type="evidence" value="ECO:0007669"/>
    <property type="project" value="UniProtKB-KW"/>
</dbReference>
<feature type="transmembrane region" description="Helical" evidence="11">
    <location>
        <begin position="183"/>
        <end position="202"/>
    </location>
</feature>
<feature type="transmembrane region" description="Helical" evidence="11">
    <location>
        <begin position="95"/>
        <end position="113"/>
    </location>
</feature>
<dbReference type="InterPro" id="IPR017871">
    <property type="entry name" value="ABC_transporter-like_CS"/>
</dbReference>
<keyword evidence="5" id="KW-0547">Nucleotide-binding</keyword>
<feature type="transmembrane region" description="Helical" evidence="11">
    <location>
        <begin position="336"/>
        <end position="359"/>
    </location>
</feature>